<proteinExistence type="inferred from homology"/>
<dbReference type="Pfam" id="PF02769">
    <property type="entry name" value="AIRS_C"/>
    <property type="match status" value="1"/>
</dbReference>
<dbReference type="CDD" id="cd02197">
    <property type="entry name" value="HypE"/>
    <property type="match status" value="1"/>
</dbReference>
<dbReference type="InterPro" id="IPR016188">
    <property type="entry name" value="PurM-like_N"/>
</dbReference>
<comment type="caution">
    <text evidence="4">The sequence shown here is derived from an EMBL/GenBank/DDBJ whole genome shotgun (WGS) entry which is preliminary data.</text>
</comment>
<dbReference type="InterPro" id="IPR036921">
    <property type="entry name" value="PurM-like_N_sf"/>
</dbReference>
<dbReference type="Gene3D" id="3.90.650.10">
    <property type="entry name" value="PurM-like C-terminal domain"/>
    <property type="match status" value="1"/>
</dbReference>
<dbReference type="PANTHER" id="PTHR30303">
    <property type="entry name" value="HYDROGENASE ISOENZYMES FORMATION PROTEIN HYPE"/>
    <property type="match status" value="1"/>
</dbReference>
<dbReference type="PIRSF" id="PIRSF005644">
    <property type="entry name" value="Hdrgns_mtr_HypE"/>
    <property type="match status" value="1"/>
</dbReference>
<protein>
    <submittedName>
        <fullName evidence="4">Hydrogenase expression/formation protein HypE</fullName>
    </submittedName>
</protein>
<evidence type="ECO:0000259" key="2">
    <source>
        <dbReference type="Pfam" id="PF00586"/>
    </source>
</evidence>
<dbReference type="RefSeq" id="WP_268050945.1">
    <property type="nucleotide sequence ID" value="NZ_JAPQES010000006.1"/>
</dbReference>
<evidence type="ECO:0000313" key="5">
    <source>
        <dbReference type="Proteomes" id="UP001079657"/>
    </source>
</evidence>
<evidence type="ECO:0000256" key="1">
    <source>
        <dbReference type="ARBA" id="ARBA00006243"/>
    </source>
</evidence>
<keyword evidence="5" id="KW-1185">Reference proteome</keyword>
<dbReference type="InterPro" id="IPR036676">
    <property type="entry name" value="PurM-like_C_sf"/>
</dbReference>
<dbReference type="EMBL" id="JAPQES010000006">
    <property type="protein sequence ID" value="MCY6372029.1"/>
    <property type="molecule type" value="Genomic_DNA"/>
</dbReference>
<accession>A0ABT4CVR9</accession>
<dbReference type="SUPFAM" id="SSF56042">
    <property type="entry name" value="PurM C-terminal domain-like"/>
    <property type="match status" value="1"/>
</dbReference>
<feature type="domain" description="PurM-like N-terminal" evidence="2">
    <location>
        <begin position="39"/>
        <end position="150"/>
    </location>
</feature>
<name>A0ABT4CVR9_9CLOT</name>
<dbReference type="InterPro" id="IPR011854">
    <property type="entry name" value="HypE"/>
</dbReference>
<organism evidence="4 5">
    <name type="scientific">Clostridium ganghwense</name>
    <dbReference type="NCBI Taxonomy" id="312089"/>
    <lineage>
        <taxon>Bacteria</taxon>
        <taxon>Bacillati</taxon>
        <taxon>Bacillota</taxon>
        <taxon>Clostridia</taxon>
        <taxon>Eubacteriales</taxon>
        <taxon>Clostridiaceae</taxon>
        <taxon>Clostridium</taxon>
    </lineage>
</organism>
<dbReference type="SUPFAM" id="SSF55326">
    <property type="entry name" value="PurM N-terminal domain-like"/>
    <property type="match status" value="1"/>
</dbReference>
<comment type="similarity">
    <text evidence="1">Belongs to the HypE family.</text>
</comment>
<feature type="domain" description="PurM-like C-terminal" evidence="3">
    <location>
        <begin position="159"/>
        <end position="307"/>
    </location>
</feature>
<dbReference type="InterPro" id="IPR010918">
    <property type="entry name" value="PurM-like_C_dom"/>
</dbReference>
<dbReference type="Pfam" id="PF00586">
    <property type="entry name" value="AIRS"/>
    <property type="match status" value="1"/>
</dbReference>
<dbReference type="Proteomes" id="UP001079657">
    <property type="component" value="Unassembled WGS sequence"/>
</dbReference>
<dbReference type="NCBIfam" id="TIGR02124">
    <property type="entry name" value="hypE"/>
    <property type="match status" value="1"/>
</dbReference>
<dbReference type="Gene3D" id="3.30.1330.10">
    <property type="entry name" value="PurM-like, N-terminal domain"/>
    <property type="match status" value="1"/>
</dbReference>
<evidence type="ECO:0000313" key="4">
    <source>
        <dbReference type="EMBL" id="MCY6372029.1"/>
    </source>
</evidence>
<gene>
    <name evidence="4" type="primary">hypE</name>
    <name evidence="4" type="ORF">OXH55_15445</name>
</gene>
<dbReference type="PANTHER" id="PTHR30303:SF0">
    <property type="entry name" value="CARBAMOYL DEHYDRATASE HYPE"/>
    <property type="match status" value="1"/>
</dbReference>
<sequence>MNTKTIELIHGDGGKYTGELIEKIFYKSFDNDILLENMDSALFSLDKGKIAFTTDSFVVNPMFFRGGDIGKLAVCGTVNDLTVCGAIPLYLSVGFIIEEGFPINKLQKIAESMGNTCRQANVKIVTGDTKVVPKGKIDGVFINTSGVGFVKGYVPKKIQSGDSIIITGTIGEHGTAIAVDRYNLKVKGNIESDCAPLNYLLDYLQKYKDNIKLMKDPTRGGIGEILNEVSKKSKLGIHLLEKSIPIREEIEGINEMLGINPLYLASEGRMILVVENDVAEEIKEGLKKEGKCSNASIIGHFTNKEDFVYVENAFGGKRLLGSLDTQMLPRIC</sequence>
<evidence type="ECO:0000259" key="3">
    <source>
        <dbReference type="Pfam" id="PF02769"/>
    </source>
</evidence>
<reference evidence="4" key="1">
    <citation type="submission" date="2022-12" db="EMBL/GenBank/DDBJ databases">
        <authorList>
            <person name="Wang J."/>
        </authorList>
    </citation>
    <scope>NUCLEOTIDE SEQUENCE</scope>
    <source>
        <strain evidence="4">HY-42-06</strain>
    </source>
</reference>